<dbReference type="InterPro" id="IPR015424">
    <property type="entry name" value="PyrdxlP-dep_Trfase"/>
</dbReference>
<keyword evidence="5" id="KW-0456">Lyase</keyword>
<sequence length="386" mass="43248">MDISYIINELGEERENYLYSVAPPIFQTAMSCFPSVEAMRQSLAKESETPFYTRGNNATTDILRKKMAALEETEDALIFASGSAAIAAAVLSVVETGDHIVCMQKPYSWTNKLLNLWLKRFGVSATMIDGTKPENYEKAIQPNTKLLFLETPNSFTFELQDIEAVVKIARKYNLTTILDNSYATPLNQKPATIGVDMVVHSATKYLAGHSDAVGGVLCGKKVHLKKIFESEFMTIGGIISPFNAWLILRGLRTLPIRMQRVAETTPKIVNFLASHPKVSKIYYPFHPSHPQFELAKKQMKAPTGQFSIELKADNMQAVERFCNNLRRFLLAASWGSYESLIFPACTLYTSENYASAPFHWSLIRFYIGLEESDALIADLEQALAQI</sequence>
<accession>A0A2N3IJX2</accession>
<proteinExistence type="inferred from homology"/>
<dbReference type="Gene3D" id="3.90.1150.10">
    <property type="entry name" value="Aspartate Aminotransferase, domain 1"/>
    <property type="match status" value="1"/>
</dbReference>
<feature type="modified residue" description="N6-(pyridoxal phosphate)lysine" evidence="3">
    <location>
        <position position="204"/>
    </location>
</feature>
<comment type="cofactor">
    <cofactor evidence="1 4">
        <name>pyridoxal 5'-phosphate</name>
        <dbReference type="ChEBI" id="CHEBI:597326"/>
    </cofactor>
</comment>
<dbReference type="InterPro" id="IPR015421">
    <property type="entry name" value="PyrdxlP-dep_Trfase_major"/>
</dbReference>
<evidence type="ECO:0000256" key="3">
    <source>
        <dbReference type="PIRSR" id="PIRSR001434-2"/>
    </source>
</evidence>
<dbReference type="GO" id="GO:0016846">
    <property type="term" value="F:carbon-sulfur lyase activity"/>
    <property type="evidence" value="ECO:0007669"/>
    <property type="project" value="TreeGrafter"/>
</dbReference>
<dbReference type="Proteomes" id="UP000233387">
    <property type="component" value="Unassembled WGS sequence"/>
</dbReference>
<dbReference type="OrthoDB" id="634606at2"/>
<dbReference type="PROSITE" id="PS00868">
    <property type="entry name" value="CYS_MET_METAB_PP"/>
    <property type="match status" value="1"/>
</dbReference>
<dbReference type="Pfam" id="PF01053">
    <property type="entry name" value="Cys_Met_Meta_PP"/>
    <property type="match status" value="1"/>
</dbReference>
<evidence type="ECO:0000256" key="1">
    <source>
        <dbReference type="ARBA" id="ARBA00001933"/>
    </source>
</evidence>
<dbReference type="InterPro" id="IPR054542">
    <property type="entry name" value="Cys_met_metab_PP"/>
</dbReference>
<evidence type="ECO:0000313" key="6">
    <source>
        <dbReference type="Proteomes" id="UP000233387"/>
    </source>
</evidence>
<dbReference type="PANTHER" id="PTHR11808">
    <property type="entry name" value="TRANS-SULFURATION ENZYME FAMILY MEMBER"/>
    <property type="match status" value="1"/>
</dbReference>
<dbReference type="FunFam" id="3.40.640.10:FF:000046">
    <property type="entry name" value="Cystathionine gamma-lyase"/>
    <property type="match status" value="1"/>
</dbReference>
<dbReference type="GO" id="GO:0030170">
    <property type="term" value="F:pyridoxal phosphate binding"/>
    <property type="evidence" value="ECO:0007669"/>
    <property type="project" value="InterPro"/>
</dbReference>
<dbReference type="PANTHER" id="PTHR11808:SF80">
    <property type="entry name" value="CYSTATHIONINE GAMMA-LYASE"/>
    <property type="match status" value="1"/>
</dbReference>
<keyword evidence="6" id="KW-1185">Reference proteome</keyword>
<dbReference type="AlphaFoldDB" id="A0A2N3IJX2"/>
<dbReference type="InterPro" id="IPR015422">
    <property type="entry name" value="PyrdxlP-dep_Trfase_small"/>
</dbReference>
<evidence type="ECO:0000256" key="2">
    <source>
        <dbReference type="ARBA" id="ARBA00022898"/>
    </source>
</evidence>
<protein>
    <submittedName>
        <fullName evidence="5">Cystathionine beta-lyase/cystathionine gamma-synthase</fullName>
    </submittedName>
</protein>
<dbReference type="GO" id="GO:0019346">
    <property type="term" value="P:transsulfuration"/>
    <property type="evidence" value="ECO:0007669"/>
    <property type="project" value="InterPro"/>
</dbReference>
<organism evidence="5 6">
    <name type="scientific">Raineya orbicola</name>
    <dbReference type="NCBI Taxonomy" id="2016530"/>
    <lineage>
        <taxon>Bacteria</taxon>
        <taxon>Pseudomonadati</taxon>
        <taxon>Bacteroidota</taxon>
        <taxon>Cytophagia</taxon>
        <taxon>Cytophagales</taxon>
        <taxon>Raineyaceae</taxon>
        <taxon>Raineya</taxon>
    </lineage>
</organism>
<dbReference type="RefSeq" id="WP_101357708.1">
    <property type="nucleotide sequence ID" value="NZ_NKXO01000005.1"/>
</dbReference>
<comment type="similarity">
    <text evidence="4">Belongs to the trans-sulfuration enzymes family.</text>
</comment>
<evidence type="ECO:0000313" key="5">
    <source>
        <dbReference type="EMBL" id="PKQ70523.1"/>
    </source>
</evidence>
<dbReference type="InterPro" id="IPR000277">
    <property type="entry name" value="Cys/Met-Metab_PyrdxlP-dep_enz"/>
</dbReference>
<evidence type="ECO:0000256" key="4">
    <source>
        <dbReference type="RuleBase" id="RU362118"/>
    </source>
</evidence>
<reference evidence="5 6" key="1">
    <citation type="submission" date="2017-06" db="EMBL/GenBank/DDBJ databases">
        <title>Raineya orbicola gen. nov., sp. nov. a slightly thermophilic bacterium of the phylum Bacteroidetes and the description of Raineyaceae fam. nov.</title>
        <authorList>
            <person name="Albuquerque L."/>
            <person name="Polonia A.R.M."/>
            <person name="Barroso C."/>
            <person name="Froufe H.J.C."/>
            <person name="Lage O."/>
            <person name="Lobo-Da-Cunha A."/>
            <person name="Egas C."/>
            <person name="Da Costa M.S."/>
        </authorList>
    </citation>
    <scope>NUCLEOTIDE SEQUENCE [LARGE SCALE GENOMIC DNA]</scope>
    <source>
        <strain evidence="5 6">SPSPC-11</strain>
    </source>
</reference>
<dbReference type="SUPFAM" id="SSF53383">
    <property type="entry name" value="PLP-dependent transferases"/>
    <property type="match status" value="1"/>
</dbReference>
<dbReference type="GO" id="GO:0005737">
    <property type="term" value="C:cytoplasm"/>
    <property type="evidence" value="ECO:0007669"/>
    <property type="project" value="TreeGrafter"/>
</dbReference>
<dbReference type="EMBL" id="NKXO01000005">
    <property type="protein sequence ID" value="PKQ70523.1"/>
    <property type="molecule type" value="Genomic_DNA"/>
</dbReference>
<dbReference type="Gene3D" id="3.40.640.10">
    <property type="entry name" value="Type I PLP-dependent aspartate aminotransferase-like (Major domain)"/>
    <property type="match status" value="1"/>
</dbReference>
<comment type="caution">
    <text evidence="5">The sequence shown here is derived from an EMBL/GenBank/DDBJ whole genome shotgun (WGS) entry which is preliminary data.</text>
</comment>
<gene>
    <name evidence="5" type="ORF">Rain11_0443</name>
</gene>
<keyword evidence="2 3" id="KW-0663">Pyridoxal phosphate</keyword>
<dbReference type="CDD" id="cd00614">
    <property type="entry name" value="CGS_like"/>
    <property type="match status" value="1"/>
</dbReference>
<dbReference type="PIRSF" id="PIRSF001434">
    <property type="entry name" value="CGS"/>
    <property type="match status" value="1"/>
</dbReference>
<name>A0A2N3IJX2_9BACT</name>